<dbReference type="PANTHER" id="PTHR30015:SF7">
    <property type="entry name" value="TYPE IV METHYL-DIRECTED RESTRICTION ENZYME ECOKMRR"/>
    <property type="match status" value="1"/>
</dbReference>
<dbReference type="InterPro" id="IPR011856">
    <property type="entry name" value="tRNA_endonuc-like_dom_sf"/>
</dbReference>
<name>A0ABS3PZD1_9FLAO</name>
<dbReference type="InterPro" id="IPR052906">
    <property type="entry name" value="Type_IV_Methyl-Rstrct_Enzyme"/>
</dbReference>
<evidence type="ECO:0000313" key="4">
    <source>
        <dbReference type="Proteomes" id="UP000681610"/>
    </source>
</evidence>
<dbReference type="InterPro" id="IPR025745">
    <property type="entry name" value="Mrr-like_N_dom"/>
</dbReference>
<feature type="domain" description="Restriction system protein Mrr-like N-terminal" evidence="2">
    <location>
        <begin position="6"/>
        <end position="91"/>
    </location>
</feature>
<keyword evidence="4" id="KW-1185">Reference proteome</keyword>
<dbReference type="Pfam" id="PF14338">
    <property type="entry name" value="Mrr_N"/>
    <property type="match status" value="1"/>
</dbReference>
<proteinExistence type="predicted"/>
<organism evidence="3 4">
    <name type="scientific">Capnocytophaga bilenii</name>
    <dbReference type="NCBI Taxonomy" id="2819369"/>
    <lineage>
        <taxon>Bacteria</taxon>
        <taxon>Pseudomonadati</taxon>
        <taxon>Bacteroidota</taxon>
        <taxon>Flavobacteriia</taxon>
        <taxon>Flavobacteriales</taxon>
        <taxon>Flavobacteriaceae</taxon>
        <taxon>Capnocytophaga</taxon>
    </lineage>
</organism>
<evidence type="ECO:0000259" key="2">
    <source>
        <dbReference type="Pfam" id="PF14338"/>
    </source>
</evidence>
<dbReference type="Pfam" id="PF04471">
    <property type="entry name" value="Mrr_cat"/>
    <property type="match status" value="1"/>
</dbReference>
<dbReference type="PANTHER" id="PTHR30015">
    <property type="entry name" value="MRR RESTRICTION SYSTEM PROTEIN"/>
    <property type="match status" value="1"/>
</dbReference>
<sequence>MDIPDFQKLMLPFLEVIKDGRVYSTEQIVEMLRVHFGLTMEDMKLKVPNGNQSLFRNRIDWASNHLHQAGLVVSFLKGYYQITEAGEQVLSQEQVKMDAAYLRKFDQFQLWESMFDTPQRLLEGERETELQNETPEIVIGKATVMLYQSLKFELLSLIKQRPISFFEYFIVELMRKIGYKGVDSSNFDIIGKREKEGIEGIMYMDELGIEKVYMQAKKWQMEVTSKDIRNFMGALNLKGTRKGVFITTSTFSQEAKTEATTNPMNKIVLVDADRLMQLAIMHNVGIQTRRIVEIKGLDENF</sequence>
<comment type="caution">
    <text evidence="3">The sequence shown here is derived from an EMBL/GenBank/DDBJ whole genome shotgun (WGS) entry which is preliminary data.</text>
</comment>
<reference evidence="3 4" key="1">
    <citation type="submission" date="2021-03" db="EMBL/GenBank/DDBJ databases">
        <title>Isolation and description of Capnocytophaga bilenii sp. nov., a novel Capnocytophaga species, isolated from a gingivitis subject.</title>
        <authorList>
            <person name="Antezack A."/>
            <person name="Monnet-Corti V."/>
            <person name="La Scola B."/>
        </authorList>
    </citation>
    <scope>NUCLEOTIDE SEQUENCE [LARGE SCALE GENOMIC DNA]</scope>
    <source>
        <strain evidence="3 4">Marseille-Q4570</strain>
    </source>
</reference>
<dbReference type="EMBL" id="JAGDYP010000007">
    <property type="protein sequence ID" value="MBO1884684.1"/>
    <property type="molecule type" value="Genomic_DNA"/>
</dbReference>
<dbReference type="InterPro" id="IPR036388">
    <property type="entry name" value="WH-like_DNA-bd_sf"/>
</dbReference>
<keyword evidence="3" id="KW-0540">Nuclease</keyword>
<dbReference type="SUPFAM" id="SSF52980">
    <property type="entry name" value="Restriction endonuclease-like"/>
    <property type="match status" value="1"/>
</dbReference>
<protein>
    <submittedName>
        <fullName evidence="3">Restriction endonuclease</fullName>
    </submittedName>
</protein>
<dbReference type="GO" id="GO:0004519">
    <property type="term" value="F:endonuclease activity"/>
    <property type="evidence" value="ECO:0007669"/>
    <property type="project" value="UniProtKB-KW"/>
</dbReference>
<keyword evidence="3" id="KW-0378">Hydrolase</keyword>
<dbReference type="Gene3D" id="1.10.10.10">
    <property type="entry name" value="Winged helix-like DNA-binding domain superfamily/Winged helix DNA-binding domain"/>
    <property type="match status" value="1"/>
</dbReference>
<dbReference type="InterPro" id="IPR007560">
    <property type="entry name" value="Restrct_endonuc_IV_Mrr"/>
</dbReference>
<evidence type="ECO:0000259" key="1">
    <source>
        <dbReference type="Pfam" id="PF04471"/>
    </source>
</evidence>
<gene>
    <name evidence="3" type="ORF">J4N46_09730</name>
</gene>
<dbReference type="Gene3D" id="3.40.1350.10">
    <property type="match status" value="1"/>
</dbReference>
<dbReference type="InterPro" id="IPR011335">
    <property type="entry name" value="Restrct_endonuc-II-like"/>
</dbReference>
<keyword evidence="3" id="KW-0255">Endonuclease</keyword>
<feature type="domain" description="Restriction endonuclease type IV Mrr" evidence="1">
    <location>
        <begin position="165"/>
        <end position="278"/>
    </location>
</feature>
<dbReference type="Proteomes" id="UP000681610">
    <property type="component" value="Unassembled WGS sequence"/>
</dbReference>
<accession>A0ABS3PZD1</accession>
<evidence type="ECO:0000313" key="3">
    <source>
        <dbReference type="EMBL" id="MBO1884684.1"/>
    </source>
</evidence>